<accession>A0ABY5PKG6</accession>
<evidence type="ECO:0000313" key="2">
    <source>
        <dbReference type="Proteomes" id="UP001058860"/>
    </source>
</evidence>
<keyword evidence="2" id="KW-1185">Reference proteome</keyword>
<protein>
    <submittedName>
        <fullName evidence="1">Uncharacterized protein</fullName>
    </submittedName>
</protein>
<gene>
    <name evidence="1" type="ORF">LRS13_06505</name>
</gene>
<dbReference type="Proteomes" id="UP001058860">
    <property type="component" value="Chromosome"/>
</dbReference>
<reference evidence="2" key="1">
    <citation type="submission" date="2021-11" db="EMBL/GenBank/DDBJ databases">
        <title>Cultivation dependent microbiological survey of springs from the worlds oldest radium mine currently devoted to the extraction of radon-saturated water.</title>
        <authorList>
            <person name="Kapinusova G."/>
            <person name="Smrhova T."/>
            <person name="Strejcek M."/>
            <person name="Suman J."/>
            <person name="Jani K."/>
            <person name="Pajer P."/>
            <person name="Uhlik O."/>
        </authorList>
    </citation>
    <scope>NUCLEOTIDE SEQUENCE [LARGE SCALE GENOMIC DNA]</scope>
    <source>
        <strain evidence="2">J379</strain>
    </source>
</reference>
<dbReference type="EMBL" id="CP088295">
    <property type="protein sequence ID" value="UUY05174.1"/>
    <property type="molecule type" value="Genomic_DNA"/>
</dbReference>
<name>A0ABY5PKG6_9ACTN</name>
<evidence type="ECO:0000313" key="1">
    <source>
        <dbReference type="EMBL" id="UUY05174.1"/>
    </source>
</evidence>
<sequence>MVTELGALPADLELAQPFLENYEAIFGWLLADEPLAVDPSKTADMMHRYTAMRKNGFEGLALPAEHFVLMRSVMLLIGALGQLGARRAWLSIIREWLFDDPPATALGQEEADFFGHRYPYLTPAAA</sequence>
<proteinExistence type="predicted"/>
<organism evidence="1 2">
    <name type="scientific">Svornostia abyssi</name>
    <dbReference type="NCBI Taxonomy" id="2898438"/>
    <lineage>
        <taxon>Bacteria</taxon>
        <taxon>Bacillati</taxon>
        <taxon>Actinomycetota</taxon>
        <taxon>Thermoleophilia</taxon>
        <taxon>Solirubrobacterales</taxon>
        <taxon>Baekduiaceae</taxon>
        <taxon>Svornostia</taxon>
    </lineage>
</organism>
<dbReference type="RefSeq" id="WP_353866898.1">
    <property type="nucleotide sequence ID" value="NZ_CP088295.1"/>
</dbReference>